<keyword evidence="3" id="KW-1185">Reference proteome</keyword>
<protein>
    <submittedName>
        <fullName evidence="2">Ferredoxin</fullName>
    </submittedName>
</protein>
<dbReference type="InterPro" id="IPR027980">
    <property type="entry name" value="RACo_C"/>
</dbReference>
<evidence type="ECO:0000313" key="3">
    <source>
        <dbReference type="Proteomes" id="UP000290932"/>
    </source>
</evidence>
<dbReference type="OrthoDB" id="31557at2157"/>
<dbReference type="Pfam" id="PF17651">
    <property type="entry name" value="Raco_middle"/>
    <property type="match status" value="1"/>
</dbReference>
<dbReference type="InterPro" id="IPR052911">
    <property type="entry name" value="Corrinoid_activation_enz"/>
</dbReference>
<dbReference type="Pfam" id="PF00111">
    <property type="entry name" value="Fer2"/>
    <property type="match status" value="1"/>
</dbReference>
<dbReference type="PANTHER" id="PTHR42895:SF2">
    <property type="entry name" value="IRON-SULFUR CLUSTER PROTEIN"/>
    <property type="match status" value="1"/>
</dbReference>
<name>A0A498GZ61_9EURY</name>
<dbReference type="GO" id="GO:0051536">
    <property type="term" value="F:iron-sulfur cluster binding"/>
    <property type="evidence" value="ECO:0007669"/>
    <property type="project" value="InterPro"/>
</dbReference>
<dbReference type="InterPro" id="IPR012675">
    <property type="entry name" value="Beta-grasp_dom_sf"/>
</dbReference>
<evidence type="ECO:0000313" key="2">
    <source>
        <dbReference type="EMBL" id="RXE55951.1"/>
    </source>
</evidence>
<dbReference type="Pfam" id="PF14574">
    <property type="entry name" value="RACo_C_ter"/>
    <property type="match status" value="1"/>
</dbReference>
<dbReference type="InterPro" id="IPR041414">
    <property type="entry name" value="Raco-like_middle"/>
</dbReference>
<dbReference type="Gene3D" id="3.30.420.480">
    <property type="entry name" value="Domain of unknown function (DUF4445)"/>
    <property type="match status" value="1"/>
</dbReference>
<comment type="caution">
    <text evidence="2">The sequence shown here is derived from an EMBL/GenBank/DDBJ whole genome shotgun (WGS) entry which is preliminary data.</text>
</comment>
<dbReference type="Gene3D" id="3.10.20.30">
    <property type="match status" value="1"/>
</dbReference>
<dbReference type="SUPFAM" id="SSF54292">
    <property type="entry name" value="2Fe-2S ferredoxin-like"/>
    <property type="match status" value="1"/>
</dbReference>
<evidence type="ECO:0000259" key="1">
    <source>
        <dbReference type="PROSITE" id="PS51085"/>
    </source>
</evidence>
<reference evidence="2 3" key="1">
    <citation type="journal article" date="2015" name="Int. J. Syst. Evol. Microbiol.">
        <title>Methanoculleus taiwanensis sp. nov., a methanogen isolated from deep marine sediment at the deformation front area near Taiwan.</title>
        <authorList>
            <person name="Weng C.Y."/>
            <person name="Chen S.C."/>
            <person name="Lai M.C."/>
            <person name="Wu S.Y."/>
            <person name="Lin S."/>
            <person name="Yang T.F."/>
            <person name="Chen P.C."/>
        </authorList>
    </citation>
    <scope>NUCLEOTIDE SEQUENCE [LARGE SCALE GENOMIC DNA]</scope>
    <source>
        <strain evidence="2 3">CYW4</strain>
    </source>
</reference>
<proteinExistence type="predicted"/>
<gene>
    <name evidence="2" type="ORF">ABH15_07020</name>
</gene>
<accession>A0A498GZ61</accession>
<sequence length="633" mass="68267">MPTVTFLPGYRKATVHQGDSLLEAAIAAGLHMNVVCGGQGKCGKCIVFLKSGTASFDLEKYRRFFADEEIARGACLACQTFVVNDLRVEVPEQSLVQQQKILVEFPGTEIPPDPAVRKYVLRLSPPSLDDTTPDVNRLLEGIERQGGPRPNRIYVPLDVLQYLPRALRQGNWNMTATVALVPGGYRLLHVDEGDSSNRLYGAAVDLGTTTIVVYIWSLADGRIAATASNYNRQISCGEDILSRVTFARKGGLARLQQLAAESINDALCAAADAAGIDLEDIFEVMIAGNTVMTHLLLGIDPAYMIAEPYTPAVRRMLSTAAGRIGIATHRNAGVYTFPAVSNFIGGDIIADILASGMAEREEVSLLVDIGTNFEAVLGNSDWMLSCAGAAGPALEGGEVLFGMRANPGAIERVRINGDTLTPTFTTINGAGPQGICGSGLIDLLAELIRACVIDRNGNINMEIENPRVRRGRYCPEFVVAWKEETAVAKDIVITENDIKNLIMSKAAILGACMTLLDAAGLDHGEIATVYFSGAFGNYINKENAITIGLIPEVGLDQVKNIGNGAITGANIALINRQSRKLLDALAQRITYIELNAEPSFMDRYTSSCFLPHTDLTLFPKVQQTLEACRMRRG</sequence>
<dbReference type="Pfam" id="PF17650">
    <property type="entry name" value="RACo_linker"/>
    <property type="match status" value="1"/>
</dbReference>
<feature type="domain" description="2Fe-2S ferredoxin-type" evidence="1">
    <location>
        <begin position="2"/>
        <end position="94"/>
    </location>
</feature>
<dbReference type="InterPro" id="IPR036010">
    <property type="entry name" value="2Fe-2S_ferredoxin-like_sf"/>
</dbReference>
<dbReference type="InterPro" id="IPR042259">
    <property type="entry name" value="Raco-like_middle_sf"/>
</dbReference>
<organism evidence="2 3">
    <name type="scientific">Methanoculleus taiwanensis</name>
    <dbReference type="NCBI Taxonomy" id="1550565"/>
    <lineage>
        <taxon>Archaea</taxon>
        <taxon>Methanobacteriati</taxon>
        <taxon>Methanobacteriota</taxon>
        <taxon>Stenosarchaea group</taxon>
        <taxon>Methanomicrobia</taxon>
        <taxon>Methanomicrobiales</taxon>
        <taxon>Methanomicrobiaceae</taxon>
        <taxon>Methanoculleus</taxon>
    </lineage>
</organism>
<dbReference type="CDD" id="cd00207">
    <property type="entry name" value="fer2"/>
    <property type="match status" value="1"/>
</dbReference>
<dbReference type="Proteomes" id="UP000290932">
    <property type="component" value="Unassembled WGS sequence"/>
</dbReference>
<dbReference type="RefSeq" id="WP_128693664.1">
    <property type="nucleotide sequence ID" value="NZ_LHQS01000002.1"/>
</dbReference>
<dbReference type="Gene3D" id="3.10.20.880">
    <property type="match status" value="1"/>
</dbReference>
<dbReference type="PROSITE" id="PS51085">
    <property type="entry name" value="2FE2S_FER_2"/>
    <property type="match status" value="1"/>
</dbReference>
<dbReference type="PANTHER" id="PTHR42895">
    <property type="entry name" value="IRON-SULFUR CLUSTER-BINDING PROTEIN-RELATED"/>
    <property type="match status" value="1"/>
</dbReference>
<dbReference type="InterPro" id="IPR040506">
    <property type="entry name" value="RACo_linker"/>
</dbReference>
<dbReference type="EMBL" id="LHQS01000002">
    <property type="protein sequence ID" value="RXE55951.1"/>
    <property type="molecule type" value="Genomic_DNA"/>
</dbReference>
<dbReference type="AlphaFoldDB" id="A0A498GZ61"/>
<dbReference type="InterPro" id="IPR001041">
    <property type="entry name" value="2Fe-2S_ferredoxin-type"/>
</dbReference>